<dbReference type="OrthoDB" id="760868at2759"/>
<comment type="subcellular location">
    <subcellularLocation>
        <location evidence="2">Cytoplasm</location>
    </subcellularLocation>
    <subcellularLocation>
        <location evidence="1">Nucleus</location>
    </subcellularLocation>
</comment>
<dbReference type="PANTHER" id="PTHR10997:SF18">
    <property type="entry name" value="D-IMPORTIN 7_RANBP7"/>
    <property type="match status" value="1"/>
</dbReference>
<dbReference type="InterPro" id="IPR013713">
    <property type="entry name" value="XPO2_central"/>
</dbReference>
<accession>A0A1Y1IA14</accession>
<dbReference type="InterPro" id="IPR058669">
    <property type="entry name" value="TPR_IPO7/11-like"/>
</dbReference>
<feature type="compositionally biased region" description="Basic and acidic residues" evidence="9">
    <location>
        <begin position="1017"/>
        <end position="1036"/>
    </location>
</feature>
<dbReference type="STRING" id="105231.A0A1Y1IA14"/>
<dbReference type="Pfam" id="PF25758">
    <property type="entry name" value="TPR_IPO11"/>
    <property type="match status" value="1"/>
</dbReference>
<dbReference type="PROSITE" id="PS50166">
    <property type="entry name" value="IMPORTIN_B_NT"/>
    <property type="match status" value="1"/>
</dbReference>
<dbReference type="SMART" id="SM00913">
    <property type="entry name" value="IBN_N"/>
    <property type="match status" value="1"/>
</dbReference>
<keyword evidence="6" id="KW-0653">Protein transport</keyword>
<evidence type="ECO:0000256" key="6">
    <source>
        <dbReference type="ARBA" id="ARBA00022927"/>
    </source>
</evidence>
<feature type="domain" description="Importin N-terminal" evidence="10">
    <location>
        <begin position="24"/>
        <end position="98"/>
    </location>
</feature>
<feature type="compositionally biased region" description="Acidic residues" evidence="9">
    <location>
        <begin position="898"/>
        <end position="924"/>
    </location>
</feature>
<evidence type="ECO:0000256" key="5">
    <source>
        <dbReference type="ARBA" id="ARBA00022490"/>
    </source>
</evidence>
<name>A0A1Y1IA14_KLENI</name>
<dbReference type="AlphaFoldDB" id="A0A1Y1IA14"/>
<evidence type="ECO:0000256" key="4">
    <source>
        <dbReference type="ARBA" id="ARBA00022448"/>
    </source>
</evidence>
<gene>
    <name evidence="11" type="ORF">KFL_002400080</name>
</gene>
<dbReference type="Pfam" id="PF08506">
    <property type="entry name" value="Cse1"/>
    <property type="match status" value="1"/>
</dbReference>
<dbReference type="GO" id="GO:0006606">
    <property type="term" value="P:protein import into nucleus"/>
    <property type="evidence" value="ECO:0000318"/>
    <property type="project" value="GO_Central"/>
</dbReference>
<keyword evidence="11" id="KW-0675">Receptor</keyword>
<dbReference type="EMBL" id="DF237189">
    <property type="protein sequence ID" value="GAQ85536.1"/>
    <property type="molecule type" value="Genomic_DNA"/>
</dbReference>
<dbReference type="GO" id="GO:0005829">
    <property type="term" value="C:cytosol"/>
    <property type="evidence" value="ECO:0000318"/>
    <property type="project" value="GO_Central"/>
</dbReference>
<evidence type="ECO:0000313" key="12">
    <source>
        <dbReference type="Proteomes" id="UP000054558"/>
    </source>
</evidence>
<dbReference type="GO" id="GO:0031267">
    <property type="term" value="F:small GTPase binding"/>
    <property type="evidence" value="ECO:0007669"/>
    <property type="project" value="InterPro"/>
</dbReference>
<proteinExistence type="inferred from homology"/>
<feature type="region of interest" description="Disordered" evidence="9">
    <location>
        <begin position="1017"/>
        <end position="1042"/>
    </location>
</feature>
<dbReference type="InterPro" id="IPR016024">
    <property type="entry name" value="ARM-type_fold"/>
</dbReference>
<reference evidence="11 12" key="1">
    <citation type="journal article" date="2014" name="Nat. Commun.">
        <title>Klebsormidium flaccidum genome reveals primary factors for plant terrestrial adaptation.</title>
        <authorList>
            <person name="Hori K."/>
            <person name="Maruyama F."/>
            <person name="Fujisawa T."/>
            <person name="Togashi T."/>
            <person name="Yamamoto N."/>
            <person name="Seo M."/>
            <person name="Sato S."/>
            <person name="Yamada T."/>
            <person name="Mori H."/>
            <person name="Tajima N."/>
            <person name="Moriyama T."/>
            <person name="Ikeuchi M."/>
            <person name="Watanabe M."/>
            <person name="Wada H."/>
            <person name="Kobayashi K."/>
            <person name="Saito M."/>
            <person name="Masuda T."/>
            <person name="Sasaki-Sekimoto Y."/>
            <person name="Mashiguchi K."/>
            <person name="Awai K."/>
            <person name="Shimojima M."/>
            <person name="Masuda S."/>
            <person name="Iwai M."/>
            <person name="Nobusawa T."/>
            <person name="Narise T."/>
            <person name="Kondo S."/>
            <person name="Saito H."/>
            <person name="Sato R."/>
            <person name="Murakawa M."/>
            <person name="Ihara Y."/>
            <person name="Oshima-Yamada Y."/>
            <person name="Ohtaka K."/>
            <person name="Satoh M."/>
            <person name="Sonobe K."/>
            <person name="Ishii M."/>
            <person name="Ohtani R."/>
            <person name="Kanamori-Sato M."/>
            <person name="Honoki R."/>
            <person name="Miyazaki D."/>
            <person name="Mochizuki H."/>
            <person name="Umetsu J."/>
            <person name="Higashi K."/>
            <person name="Shibata D."/>
            <person name="Kamiya Y."/>
            <person name="Sato N."/>
            <person name="Nakamura Y."/>
            <person name="Tabata S."/>
            <person name="Ida S."/>
            <person name="Kurokawa K."/>
            <person name="Ohta H."/>
        </authorList>
    </citation>
    <scope>NUCLEOTIDE SEQUENCE [LARGE SCALE GENOMIC DNA]</scope>
    <source>
        <strain evidence="11 12">NIES-2285</strain>
    </source>
</reference>
<keyword evidence="8" id="KW-0539">Nucleus</keyword>
<dbReference type="Proteomes" id="UP000054558">
    <property type="component" value="Unassembled WGS sequence"/>
</dbReference>
<feature type="region of interest" description="Disordered" evidence="9">
    <location>
        <begin position="895"/>
        <end position="957"/>
    </location>
</feature>
<dbReference type="FunFam" id="1.25.10.10:FF:000177">
    <property type="entry name" value="Importin beta-like SAD2"/>
    <property type="match status" value="1"/>
</dbReference>
<sequence length="1042" mass="119253">MDIAELHGILQLCLSGDLAQRKAGEERLKEFQYGPGHLVLLLQTIVQESVDLAIRQVASIHFKNLVGKEWEVDDGEQEKFSEQDKKIVRDNLLEAIIQAPHIIRTQLGECMKSIVHADYPQRWPQLVPLLDSNMKAGAAHPQRLYGALYTLRILARKYEFRDEDERAPLVAVVAEVFPYLLSIFQGLLAVPSPPIEVAELLKLLCKIFWSTNYLEIAQPLLDTPTFTAWMTCFHSLIERPVPLEGQPTDPDVRKNWPWWKVRKWALHIVNRLFSRFGDPKYVKESQVQFARNFSRHCATKFLHSYLNVLAIVREGGYLPDRVVNLALSYLTTAIPKKEPYQAMKAHMDVILFQIIFPLMCFSQQDEELWQEDPHEYVRKGYDIIEDMYSPRTAAINFVTELVRKRGADNLPKFITFIVNIFTRYTEAPPEQKPFREKDGALLAIGALADRLKQQEPYKSALEQMLLEHVLPDFQNSHGHLRAKAAWVAGQYADIDYKNVQNFNAQLQCIVNCLRDPDLPVRVDAVVSLRSFVEAIEDLNLLRPILPQLLDEFFKLMNEVENEDLVFTLETIVDKFGEEMAPFALGLVQNLAAAFWKFVKADEDNEEEDMGALAAVGCLRAISTILESISSLPHLYPQLEPILLPILKQMLTSDGQDVYEEIMEILSYVTYFSPSISPQIWALWPLLIESLREWAVDYFENMLVPLDNFISRGTDHFLTAEENYPKSVYDLVEEMLNNKDLREPDLVAAPKLFESVLQNCRGRVDAWVEQYVKLALTRYKTATNNYLKTLLISVAANALYYNPVLCLQALERLGATGEFFRTWFAMLYEAGKKKDSFLHFRREHDKKVAALGLTSLLLVPENLLPADLQPGMGQVVKGLLRVLAAYKEQRDENIKAAEEAEDDVDDDDSEGFEAEELGEGGEDGAEIAPVSLSDMPSRQRKFFRDSDDEEDSDDDDWLDEDEEYVSPIDDVDAFIFFADAMKNLSSSNPQRFQQLTGALDFTDQAKAHGLAQYADVRRQEFAKEQEEKAKDEEERRQKAQAAR</sequence>
<evidence type="ECO:0000259" key="10">
    <source>
        <dbReference type="PROSITE" id="PS50166"/>
    </source>
</evidence>
<evidence type="ECO:0000313" key="11">
    <source>
        <dbReference type="EMBL" id="GAQ85536.1"/>
    </source>
</evidence>
<keyword evidence="7" id="KW-0007">Acetylation</keyword>
<dbReference type="SUPFAM" id="SSF48371">
    <property type="entry name" value="ARM repeat"/>
    <property type="match status" value="1"/>
</dbReference>
<dbReference type="PANTHER" id="PTHR10997">
    <property type="entry name" value="IMPORTIN-7, 8, 11"/>
    <property type="match status" value="1"/>
</dbReference>
<dbReference type="InterPro" id="IPR001494">
    <property type="entry name" value="Importin-beta_N"/>
</dbReference>
<dbReference type="InterPro" id="IPR011989">
    <property type="entry name" value="ARM-like"/>
</dbReference>
<dbReference type="GO" id="GO:0005635">
    <property type="term" value="C:nuclear envelope"/>
    <property type="evidence" value="ECO:0000318"/>
    <property type="project" value="GO_Central"/>
</dbReference>
<evidence type="ECO:0000256" key="1">
    <source>
        <dbReference type="ARBA" id="ARBA00004123"/>
    </source>
</evidence>
<protein>
    <submittedName>
        <fullName evidence="11">Nuclear transport receptor RANBP7/RANBP8</fullName>
    </submittedName>
</protein>
<keyword evidence="12" id="KW-1185">Reference proteome</keyword>
<evidence type="ECO:0000256" key="7">
    <source>
        <dbReference type="ARBA" id="ARBA00022990"/>
    </source>
</evidence>
<evidence type="ECO:0000256" key="3">
    <source>
        <dbReference type="ARBA" id="ARBA00007991"/>
    </source>
</evidence>
<comment type="similarity">
    <text evidence="3">Belongs to the importin beta family.</text>
</comment>
<keyword evidence="4" id="KW-0813">Transport</keyword>
<dbReference type="OMA" id="WVAKTSW"/>
<keyword evidence="5" id="KW-0963">Cytoplasm</keyword>
<feature type="compositionally biased region" description="Acidic residues" evidence="9">
    <location>
        <begin position="945"/>
        <end position="957"/>
    </location>
</feature>
<evidence type="ECO:0000256" key="8">
    <source>
        <dbReference type="ARBA" id="ARBA00023242"/>
    </source>
</evidence>
<dbReference type="Pfam" id="PF03810">
    <property type="entry name" value="IBN_N"/>
    <property type="match status" value="1"/>
</dbReference>
<organism evidence="11 12">
    <name type="scientific">Klebsormidium nitens</name>
    <name type="common">Green alga</name>
    <name type="synonym">Ulothrix nitens</name>
    <dbReference type="NCBI Taxonomy" id="105231"/>
    <lineage>
        <taxon>Eukaryota</taxon>
        <taxon>Viridiplantae</taxon>
        <taxon>Streptophyta</taxon>
        <taxon>Klebsormidiophyceae</taxon>
        <taxon>Klebsormidiales</taxon>
        <taxon>Klebsormidiaceae</taxon>
        <taxon>Klebsormidium</taxon>
    </lineage>
</organism>
<dbReference type="Gene3D" id="1.25.10.10">
    <property type="entry name" value="Leucine-rich Repeat Variant"/>
    <property type="match status" value="1"/>
</dbReference>
<evidence type="ECO:0000256" key="2">
    <source>
        <dbReference type="ARBA" id="ARBA00004496"/>
    </source>
</evidence>
<evidence type="ECO:0000256" key="9">
    <source>
        <dbReference type="SAM" id="MobiDB-lite"/>
    </source>
</evidence>